<name>Q9LAE4_NIVIR</name>
<evidence type="ECO:0000256" key="1">
    <source>
        <dbReference type="ARBA" id="ARBA00004571"/>
    </source>
</evidence>
<feature type="signal peptide" evidence="13">
    <location>
        <begin position="1"/>
        <end position="23"/>
    </location>
</feature>
<dbReference type="CDD" id="cd01347">
    <property type="entry name" value="ligand_gated_channel"/>
    <property type="match status" value="1"/>
</dbReference>
<keyword evidence="2 11" id="KW-0813">Transport</keyword>
<evidence type="ECO:0000256" key="13">
    <source>
        <dbReference type="SAM" id="SignalP"/>
    </source>
</evidence>
<comment type="subcellular location">
    <subcellularLocation>
        <location evidence="1 11">Cell outer membrane</location>
        <topology evidence="1 11">Multi-pass membrane protein</topology>
    </subcellularLocation>
</comment>
<evidence type="ECO:0000313" key="16">
    <source>
        <dbReference type="EMBL" id="AAF66621.1"/>
    </source>
</evidence>
<evidence type="ECO:0000256" key="10">
    <source>
        <dbReference type="ARBA" id="ARBA00023237"/>
    </source>
</evidence>
<dbReference type="PANTHER" id="PTHR32552">
    <property type="entry name" value="FERRICHROME IRON RECEPTOR-RELATED"/>
    <property type="match status" value="1"/>
</dbReference>
<dbReference type="Pfam" id="PF07715">
    <property type="entry name" value="Plug"/>
    <property type="match status" value="1"/>
</dbReference>
<evidence type="ECO:0000256" key="11">
    <source>
        <dbReference type="PROSITE-ProRule" id="PRU01360"/>
    </source>
</evidence>
<protein>
    <submittedName>
        <fullName evidence="16">Putative outer membrane salicin receptor</fullName>
    </submittedName>
</protein>
<dbReference type="AlphaFoldDB" id="Q9LAE4"/>
<dbReference type="InterPro" id="IPR039426">
    <property type="entry name" value="TonB-dep_rcpt-like"/>
</dbReference>
<dbReference type="GO" id="GO:0009279">
    <property type="term" value="C:cell outer membrane"/>
    <property type="evidence" value="ECO:0007669"/>
    <property type="project" value="UniProtKB-SubCell"/>
</dbReference>
<keyword evidence="10 11" id="KW-0998">Cell outer membrane</keyword>
<dbReference type="InterPro" id="IPR000531">
    <property type="entry name" value="Beta-barrel_TonB"/>
</dbReference>
<evidence type="ECO:0000256" key="4">
    <source>
        <dbReference type="ARBA" id="ARBA00022496"/>
    </source>
</evidence>
<dbReference type="PANTHER" id="PTHR32552:SF81">
    <property type="entry name" value="TONB-DEPENDENT OUTER MEMBRANE RECEPTOR"/>
    <property type="match status" value="1"/>
</dbReference>
<evidence type="ECO:0000256" key="12">
    <source>
        <dbReference type="RuleBase" id="RU003357"/>
    </source>
</evidence>
<keyword evidence="13" id="KW-0732">Signal</keyword>
<evidence type="ECO:0000259" key="14">
    <source>
        <dbReference type="Pfam" id="PF00593"/>
    </source>
</evidence>
<evidence type="ECO:0000256" key="3">
    <source>
        <dbReference type="ARBA" id="ARBA00022452"/>
    </source>
</evidence>
<evidence type="ECO:0000259" key="15">
    <source>
        <dbReference type="Pfam" id="PF07715"/>
    </source>
</evidence>
<dbReference type="InterPro" id="IPR012910">
    <property type="entry name" value="Plug_dom"/>
</dbReference>
<keyword evidence="5 11" id="KW-0812">Transmembrane</keyword>
<feature type="domain" description="TonB-dependent receptor-like beta-barrel" evidence="14">
    <location>
        <begin position="248"/>
        <end position="686"/>
    </location>
</feature>
<evidence type="ECO:0000256" key="5">
    <source>
        <dbReference type="ARBA" id="ARBA00022692"/>
    </source>
</evidence>
<evidence type="ECO:0000256" key="7">
    <source>
        <dbReference type="ARBA" id="ARBA00023065"/>
    </source>
</evidence>
<keyword evidence="4" id="KW-0410">Iron transport</keyword>
<proteinExistence type="inferred from homology"/>
<keyword evidence="16" id="KW-0675">Receptor</keyword>
<gene>
    <name evidence="16" type="primary">salC</name>
</gene>
<reference evidence="16" key="1">
    <citation type="journal article" date="2000" name="Mol. Gen. Genet.">
        <title>The salCAB operon of Azospirillum irakense, required for growth on salicin, is repressed by SalR, a transcriptional regulator that belongs to the Lacl/GalR family.</title>
        <authorList>
            <person name="Somers E."/>
            <person name="Keijers V."/>
            <person name="Ptacek D."/>
            <person name="Halvorsen Ottoy M."/>
            <person name="Srinivasan M."/>
            <person name="Vanderleyden J."/>
            <person name="Faure D."/>
        </authorList>
    </citation>
    <scope>NUCLEOTIDE SEQUENCE</scope>
    <source>
        <strain evidence="16">KBC1</strain>
    </source>
</reference>
<dbReference type="SUPFAM" id="SSF56935">
    <property type="entry name" value="Porins"/>
    <property type="match status" value="1"/>
</dbReference>
<keyword evidence="7" id="KW-0406">Ion transport</keyword>
<dbReference type="Pfam" id="PF00593">
    <property type="entry name" value="TonB_dep_Rec_b-barrel"/>
    <property type="match status" value="1"/>
</dbReference>
<dbReference type="PROSITE" id="PS52016">
    <property type="entry name" value="TONB_DEPENDENT_REC_3"/>
    <property type="match status" value="1"/>
</dbReference>
<dbReference type="InterPro" id="IPR036942">
    <property type="entry name" value="Beta-barrel_TonB_sf"/>
</dbReference>
<dbReference type="EMBL" id="AF143227">
    <property type="protein sequence ID" value="AAF66621.1"/>
    <property type="molecule type" value="Genomic_DNA"/>
</dbReference>
<dbReference type="Gene3D" id="2.40.170.20">
    <property type="entry name" value="TonB-dependent receptor, beta-barrel domain"/>
    <property type="match status" value="1"/>
</dbReference>
<organism evidence="16">
    <name type="scientific">Niveispirillum irakense</name>
    <name type="common">Azospirillum irakense</name>
    <dbReference type="NCBI Taxonomy" id="34011"/>
    <lineage>
        <taxon>Bacteria</taxon>
        <taxon>Pseudomonadati</taxon>
        <taxon>Pseudomonadota</taxon>
        <taxon>Alphaproteobacteria</taxon>
        <taxon>Rhodospirillales</taxon>
        <taxon>Azospirillaceae</taxon>
        <taxon>Niveispirillum</taxon>
    </lineage>
</organism>
<keyword evidence="8 12" id="KW-0798">TonB box</keyword>
<feature type="domain" description="TonB-dependent receptor plug" evidence="15">
    <location>
        <begin position="45"/>
        <end position="152"/>
    </location>
</feature>
<accession>Q9LAE4</accession>
<keyword evidence="6" id="KW-0408">Iron</keyword>
<evidence type="ECO:0000256" key="2">
    <source>
        <dbReference type="ARBA" id="ARBA00022448"/>
    </source>
</evidence>
<dbReference type="TCDB" id="1.B.14.8.1">
    <property type="family name" value="the outer membrane receptor (omr) family"/>
</dbReference>
<keyword evidence="3 11" id="KW-1134">Transmembrane beta strand</keyword>
<sequence length="726" mass="79226">MRKSSLMAGAAIATLLPALPVLAQQADTLQLDEIVVTAQRRAENLQETPLAVSAITGEGLASQGIKSVVDLSAQVPSLQITSSGSGASQVFMRGIGSSNVTEVGDPAIAYHIDGIYIARATSTGALFYDIDRVEVLRWSAGTLYGRNATAGAINVITKKPTQELGGSAAIEYGNYNALTTSGVLNVPIKEDLAIRGAFQTTRHDGYQKVITTGPLAGNDKYDQDDKSGRLQALWTPTERLSVNLRGDYLHRGGAGGGEVGYPARTSSPWTSLSTVNTSRDNTYWSTGAEVNLDLDWAELTYIFSYNYANEDRNAENVVTGAPNYFYGVDKTTSNELRLGGDTESLKWVIGAYHFKEDNDVDFRIFLADNNYLSFIQPEVTSETTAVFGQATWSVTEALRLTGGLRYTEDKKGRTGGTFFTNNSGAITGTVTLNVSDNKWNKVNWRAGVDYDLAEGSMAYANVATGYKAGGYYDGLPPNDYKPESITSYEVGVKNRFMDNRLQLNLAGFYYDYRDFQISAIGTIAGQDATVTLNADKAEIYGLELEGDFLLTEQDRFDASVSWLHARYKDFLLPRGDAFANNNANANIARCYTADYSSAPPRAADFSGCKMARTPEWSINLGYQHKFEFDNGASLTGRVQTHIESAKYLEYHGFEQNKQDAFTKTDLTLTYAPAEGGWTVMAYVRNLEDENVLTNSNPNATTGFATNGSGDFYAPPRTYGARLSIDF</sequence>
<evidence type="ECO:0000256" key="9">
    <source>
        <dbReference type="ARBA" id="ARBA00023136"/>
    </source>
</evidence>
<comment type="similarity">
    <text evidence="11 12">Belongs to the TonB-dependent receptor family.</text>
</comment>
<keyword evidence="9 11" id="KW-0472">Membrane</keyword>
<feature type="chain" id="PRO_5004328882" evidence="13">
    <location>
        <begin position="24"/>
        <end position="726"/>
    </location>
</feature>
<evidence type="ECO:0000256" key="8">
    <source>
        <dbReference type="ARBA" id="ARBA00023077"/>
    </source>
</evidence>
<evidence type="ECO:0000256" key="6">
    <source>
        <dbReference type="ARBA" id="ARBA00023004"/>
    </source>
</evidence>
<dbReference type="GO" id="GO:0006826">
    <property type="term" value="P:iron ion transport"/>
    <property type="evidence" value="ECO:0007669"/>
    <property type="project" value="UniProtKB-KW"/>
</dbReference>